<dbReference type="Gene3D" id="3.60.10.10">
    <property type="entry name" value="Endonuclease/exonuclease/phosphatase"/>
    <property type="match status" value="1"/>
</dbReference>
<name>A0AAE1HMR5_9NEOP</name>
<feature type="compositionally biased region" description="Polar residues" evidence="1">
    <location>
        <begin position="963"/>
        <end position="979"/>
    </location>
</feature>
<feature type="compositionally biased region" description="Basic residues" evidence="1">
    <location>
        <begin position="1251"/>
        <end position="1268"/>
    </location>
</feature>
<reference evidence="3" key="1">
    <citation type="submission" date="2021-07" db="EMBL/GenBank/DDBJ databases">
        <authorList>
            <person name="Catto M.A."/>
            <person name="Jacobson A."/>
            <person name="Kennedy G."/>
            <person name="Labadie P."/>
            <person name="Hunt B.G."/>
            <person name="Srinivasan R."/>
        </authorList>
    </citation>
    <scope>NUCLEOTIDE SEQUENCE</scope>
    <source>
        <strain evidence="3">PL_HMW_Pooled</strain>
        <tissue evidence="3">Head</tissue>
    </source>
</reference>
<dbReference type="GO" id="GO:0005730">
    <property type="term" value="C:nucleolus"/>
    <property type="evidence" value="ECO:0007669"/>
    <property type="project" value="InterPro"/>
</dbReference>
<feature type="compositionally biased region" description="Basic and acidic residues" evidence="1">
    <location>
        <begin position="1073"/>
        <end position="1099"/>
    </location>
</feature>
<feature type="compositionally biased region" description="Basic and acidic residues" evidence="1">
    <location>
        <begin position="982"/>
        <end position="991"/>
    </location>
</feature>
<evidence type="ECO:0000259" key="2">
    <source>
        <dbReference type="Pfam" id="PF20209"/>
    </source>
</evidence>
<dbReference type="PANTHER" id="PTHR23216">
    <property type="entry name" value="NUCLEOLAR AND COILED-BODY PHOSPHOPROTEIN 1"/>
    <property type="match status" value="1"/>
</dbReference>
<feature type="compositionally biased region" description="Acidic residues" evidence="1">
    <location>
        <begin position="1237"/>
        <end position="1246"/>
    </location>
</feature>
<dbReference type="PANTHER" id="PTHR23216:SF1">
    <property type="entry name" value="NUCLEOLAR AND COILED-BODY PHOSPHOPROTEIN 1"/>
    <property type="match status" value="1"/>
</dbReference>
<protein>
    <submittedName>
        <fullName evidence="3">Halomucin</fullName>
    </submittedName>
</protein>
<feature type="compositionally biased region" description="Basic and acidic residues" evidence="1">
    <location>
        <begin position="1151"/>
        <end position="1167"/>
    </location>
</feature>
<feature type="compositionally biased region" description="Basic and acidic residues" evidence="1">
    <location>
        <begin position="1124"/>
        <end position="1139"/>
    </location>
</feature>
<dbReference type="SUPFAM" id="SSF56219">
    <property type="entry name" value="DNase I-like"/>
    <property type="match status" value="1"/>
</dbReference>
<evidence type="ECO:0000256" key="1">
    <source>
        <dbReference type="SAM" id="MobiDB-lite"/>
    </source>
</evidence>
<dbReference type="InterPro" id="IPR039191">
    <property type="entry name" value="Nopp140-like"/>
</dbReference>
<organism evidence="3 4">
    <name type="scientific">Frankliniella fusca</name>
    <dbReference type="NCBI Taxonomy" id="407009"/>
    <lineage>
        <taxon>Eukaryota</taxon>
        <taxon>Metazoa</taxon>
        <taxon>Ecdysozoa</taxon>
        <taxon>Arthropoda</taxon>
        <taxon>Hexapoda</taxon>
        <taxon>Insecta</taxon>
        <taxon>Pterygota</taxon>
        <taxon>Neoptera</taxon>
        <taxon>Paraneoptera</taxon>
        <taxon>Thysanoptera</taxon>
        <taxon>Terebrantia</taxon>
        <taxon>Thripoidea</taxon>
        <taxon>Thripidae</taxon>
        <taxon>Frankliniella</taxon>
    </lineage>
</organism>
<dbReference type="Pfam" id="PF20209">
    <property type="entry name" value="DUF6570"/>
    <property type="match status" value="1"/>
</dbReference>
<feature type="compositionally biased region" description="Basic residues" evidence="1">
    <location>
        <begin position="1184"/>
        <end position="1194"/>
    </location>
</feature>
<feature type="domain" description="DUF6570" evidence="2">
    <location>
        <begin position="156"/>
        <end position="263"/>
    </location>
</feature>
<reference evidence="3" key="2">
    <citation type="journal article" date="2023" name="BMC Genomics">
        <title>Pest status, molecular evolution, and epigenetic factors derived from the genome assembly of Frankliniella fusca, a thysanopteran phytovirus vector.</title>
        <authorList>
            <person name="Catto M.A."/>
            <person name="Labadie P.E."/>
            <person name="Jacobson A.L."/>
            <person name="Kennedy G.G."/>
            <person name="Srinivasan R."/>
            <person name="Hunt B.G."/>
        </authorList>
    </citation>
    <scope>NUCLEOTIDE SEQUENCE</scope>
    <source>
        <strain evidence="3">PL_HMW_Pooled</strain>
    </source>
</reference>
<sequence length="1406" mass="163342">MSSVKASKAHKQNVRNQINKKYRLKWKDVINYKRRMNYRSRLGRFENGLDVDDSINREKEPPVRRPQVNQPFELTSQEKEIARKKWLKSVQQYEIEIRQYYSHVCNCCGRIMRESQLKKLDRRTLKIEDDVIQKVFHVKKENVSKFCKTCSSYIKKGKIPRVALCNGLDFPKVDKAISALNRIEERLLAPRHVFQSLWTHQGPNGQLKAKGGIVNVPVEIDTSVQALPRKITDSYIIHIRVARRMSYVKDFMSGVVRPKLLYDAAKKFVSKPLPKEEGIKLNMKWKCTSSAPEDYDLSGDEHFVQNAIHETMLTNDKDEQSFCHLMDKGIRIAPAEQYCPKSILFDENCEFLAFPKVFEELTEELRSLQVHHHTHTCYKKFSQKDCRFDIPFFPMMKTTILTPLKTSKKKQSHFKNVMKRIKKIKNQEKTLDMTFFQFLQKVGISYKEYILVLRSHLTKPQVYLKRKPCDMFISPFSVKMVTLMRSNVNLQFVLDAYGAACYIIDYINKSDRGMSNLLRNVLDEIKQENLSLQRRRLKPRTIRYRNYHFELDPENYVREHLMLFHPWKNETRDLINSDTHKLFKLHFKSISKVKKQFNAFDDDTIEKAVSEANQRSEENPIFFESDKPIFDFDEYQLQDAFVSPDIQLQFEDTDLALEVKRWKKSCLTPKFSFLHEETDDLRIMYHNVQSLQKHINLIRNDSNFTSADILIFGETWNTSNDNFKIKNFRLIEQTPAGSSRKPRGVSIYLRKTLMPSLQTTSSSVITDKRSRIDIASMTFNDVTIIGIYAKPNTSLHIWSKFFKNCPQNKKLIIIGDFNINSAHHAKFKPFKHFLDQHQLSLINKRVETTTAKTSLDWIVSMKTRGKKANYKTLAGFQIKMASSTSQHDEILEISSTEEDFPLIDPKNIKQEIDSDTPLNDVLQMKKNRSNHTNSSSGEDYEEPLHVSRHKFLTKSKIPAHDNNLPSTSKDTPNSFQITEDTSDLKMKDTSEQKINGKKRSVLSKTKTETNTKNTKKCQGDSNPNDKMKKLKTSKKSKNYDDTSDSSTDSDSDTAVSHSESKMTSKKSKKPKKCQNDLKIEFKKNLEKVEKSKYHNKNDDSTDSESNEQCDSDVKPKKFTKKQKKSDSDSDTDSHSESKMTSKKSKKPKFKKNLEKVEKSKYHNKNDDSTDSESNEQCDSDVKPKKFTKKQKKSKKSDNSSDSNSDSETMITKKTKEDKRKAKNTVRYQKKNDKYEDSSDSEGDSDSDNYSKKKPKSKKRSRVSKKSKKSNCSENTSTSSDDSTSSSEENSTDDFLSNINENTTKTSRDLKRKKPYKLLKLNITKETGFNGLPYNKAVAVFEHPTKKAKKIKILMPKPVANWNKKTVKEMKKRIQKGKNPTYTVLSIESKKKPSGSGHYDMVKYQWQ</sequence>
<feature type="compositionally biased region" description="Basic residues" evidence="1">
    <location>
        <begin position="1063"/>
        <end position="1072"/>
    </location>
</feature>
<evidence type="ECO:0000313" key="3">
    <source>
        <dbReference type="EMBL" id="KAK3924058.1"/>
    </source>
</evidence>
<keyword evidence="4" id="KW-1185">Reference proteome</keyword>
<dbReference type="EMBL" id="JAHWGI010001161">
    <property type="protein sequence ID" value="KAK3924058.1"/>
    <property type="molecule type" value="Genomic_DNA"/>
</dbReference>
<dbReference type="InterPro" id="IPR046700">
    <property type="entry name" value="DUF6570"/>
</dbReference>
<feature type="compositionally biased region" description="Polar residues" evidence="1">
    <location>
        <begin position="1294"/>
        <end position="1304"/>
    </location>
</feature>
<proteinExistence type="predicted"/>
<feature type="compositionally biased region" description="Acidic residues" evidence="1">
    <location>
        <begin position="1168"/>
        <end position="1178"/>
    </location>
</feature>
<comment type="caution">
    <text evidence="3">The sequence shown here is derived from an EMBL/GenBank/DDBJ whole genome shotgun (WGS) entry which is preliminary data.</text>
</comment>
<feature type="compositionally biased region" description="Acidic residues" evidence="1">
    <location>
        <begin position="1041"/>
        <end position="1051"/>
    </location>
</feature>
<evidence type="ECO:0000313" key="4">
    <source>
        <dbReference type="Proteomes" id="UP001219518"/>
    </source>
</evidence>
<accession>A0AAE1HMR5</accession>
<gene>
    <name evidence="3" type="ORF">KUF71_002388</name>
</gene>
<dbReference type="Proteomes" id="UP001219518">
    <property type="component" value="Unassembled WGS sequence"/>
</dbReference>
<feature type="compositionally biased region" description="Low complexity" evidence="1">
    <location>
        <begin position="1269"/>
        <end position="1288"/>
    </location>
</feature>
<dbReference type="InterPro" id="IPR036691">
    <property type="entry name" value="Endo/exonu/phosph_ase_sf"/>
</dbReference>
<feature type="compositionally biased region" description="Acidic residues" evidence="1">
    <location>
        <begin position="1100"/>
        <end position="1110"/>
    </location>
</feature>
<feature type="compositionally biased region" description="Basic residues" evidence="1">
    <location>
        <begin position="1140"/>
        <end position="1150"/>
    </location>
</feature>
<feature type="region of interest" description="Disordered" evidence="1">
    <location>
        <begin position="953"/>
        <end position="1313"/>
    </location>
</feature>